<dbReference type="EMBL" id="FXBN01000002">
    <property type="protein sequence ID" value="SMH39523.1"/>
    <property type="molecule type" value="Genomic_DNA"/>
</dbReference>
<gene>
    <name evidence="3" type="ORF">EFE41_10460</name>
    <name evidence="4" type="ORF">SAMN06264941_1396</name>
</gene>
<feature type="compositionally biased region" description="Polar residues" evidence="1">
    <location>
        <begin position="133"/>
        <end position="143"/>
    </location>
</feature>
<dbReference type="EMBL" id="RJJH01000017">
    <property type="protein sequence ID" value="RNI08065.1"/>
    <property type="molecule type" value="Genomic_DNA"/>
</dbReference>
<feature type="region of interest" description="Disordered" evidence="1">
    <location>
        <begin position="124"/>
        <end position="158"/>
    </location>
</feature>
<evidence type="ECO:0000256" key="1">
    <source>
        <dbReference type="SAM" id="MobiDB-lite"/>
    </source>
</evidence>
<reference evidence="5" key="1">
    <citation type="submission" date="2017-04" db="EMBL/GenBank/DDBJ databases">
        <authorList>
            <person name="Varghese N."/>
            <person name="Submissions S."/>
        </authorList>
    </citation>
    <scope>NUCLEOTIDE SEQUENCE [LARGE SCALE GENOMIC DNA]</scope>
    <source>
        <strain evidence="5">FDF-1</strain>
    </source>
</reference>
<sequence length="192" mass="20864">MHSNYRDLNKLFFTILISLSLLSMPVTAEGIPPLPNAFSGNVTLNGNEAPAGTEINAYIDYQNDTNPDGSFIVSTPGYYKLSVQGNSEDHKKDITFIINNSSAVQTAEFNIYSPPPLDLDLSTKGDSIRKSSENSSMFNNITTPEEKELTNNSENNSSSNVSESLDSLSIWLICSLLGVAFVVVKFGRKGGI</sequence>
<name>A0A1X7NNH8_9EURY</name>
<accession>A0A1X7NNH8</accession>
<dbReference type="RefSeq" id="WP_072360807.1">
    <property type="nucleotide sequence ID" value="NZ_RJJH01000017.1"/>
</dbReference>
<keyword evidence="2" id="KW-0472">Membrane</keyword>
<feature type="transmembrane region" description="Helical" evidence="2">
    <location>
        <begin position="168"/>
        <end position="187"/>
    </location>
</feature>
<keyword evidence="2" id="KW-1133">Transmembrane helix</keyword>
<evidence type="ECO:0000256" key="2">
    <source>
        <dbReference type="SAM" id="Phobius"/>
    </source>
</evidence>
<evidence type="ECO:0000313" key="6">
    <source>
        <dbReference type="Proteomes" id="UP000278252"/>
    </source>
</evidence>
<keyword evidence="5" id="KW-1185">Reference proteome</keyword>
<keyword evidence="2" id="KW-0812">Transmembrane</keyword>
<reference evidence="4" key="2">
    <citation type="submission" date="2017-04" db="EMBL/GenBank/DDBJ databases">
        <authorList>
            <person name="Afonso C.L."/>
            <person name="Miller P.J."/>
            <person name="Scott M.A."/>
            <person name="Spackman E."/>
            <person name="Goraichik I."/>
            <person name="Dimitrov K.M."/>
            <person name="Suarez D.L."/>
            <person name="Swayne D.E."/>
        </authorList>
    </citation>
    <scope>NUCLEOTIDE SEQUENCE [LARGE SCALE GENOMIC DNA]</scope>
    <source>
        <strain evidence="4">FDF-1</strain>
    </source>
</reference>
<dbReference type="Proteomes" id="UP000193969">
    <property type="component" value="Unassembled WGS sequence"/>
</dbReference>
<proteinExistence type="predicted"/>
<dbReference type="AlphaFoldDB" id="A0A1X7NNH8"/>
<organism evidence="4 5">
    <name type="scientific">Methanohalophilus portucalensis FDF-1</name>
    <dbReference type="NCBI Taxonomy" id="523843"/>
    <lineage>
        <taxon>Archaea</taxon>
        <taxon>Methanobacteriati</taxon>
        <taxon>Methanobacteriota</taxon>
        <taxon>Stenosarchaea group</taxon>
        <taxon>Methanomicrobia</taxon>
        <taxon>Methanosarcinales</taxon>
        <taxon>Methanosarcinaceae</taxon>
        <taxon>Methanohalophilus</taxon>
    </lineage>
</organism>
<protein>
    <submittedName>
        <fullName evidence="4">Uncharacterized protein</fullName>
    </submittedName>
</protein>
<reference evidence="3 6" key="3">
    <citation type="submission" date="2018-10" db="EMBL/GenBank/DDBJ databases">
        <title>Cultivation of a novel Methanohalophilus strain from Kebrit Deep of the Red Sea and a genomic comparison of members of the genus Methanohalophilus.</title>
        <authorList>
            <person name="Guan Y."/>
            <person name="Ngugi D.K."/>
            <person name="Stingl U."/>
        </authorList>
    </citation>
    <scope>NUCLEOTIDE SEQUENCE [LARGE SCALE GENOMIC DNA]</scope>
    <source>
        <strain evidence="3 6">DSM 7471</strain>
    </source>
</reference>
<dbReference type="Proteomes" id="UP000278252">
    <property type="component" value="Unassembled WGS sequence"/>
</dbReference>
<evidence type="ECO:0000313" key="5">
    <source>
        <dbReference type="Proteomes" id="UP000193969"/>
    </source>
</evidence>
<evidence type="ECO:0000313" key="3">
    <source>
        <dbReference type="EMBL" id="RNI08065.1"/>
    </source>
</evidence>
<evidence type="ECO:0000313" key="4">
    <source>
        <dbReference type="EMBL" id="SMH39523.1"/>
    </source>
</evidence>